<accession>A0A0W4ZRI8</accession>
<dbReference type="RefSeq" id="XP_018229972.1">
    <property type="nucleotide sequence ID" value="XM_018373797.1"/>
</dbReference>
<keyword evidence="3" id="KW-1185">Reference proteome</keyword>
<protein>
    <submittedName>
        <fullName evidence="2">Uncharacterized protein</fullName>
    </submittedName>
</protein>
<dbReference type="Proteomes" id="UP000053447">
    <property type="component" value="Unassembled WGS sequence"/>
</dbReference>
<organism evidence="2 3">
    <name type="scientific">Pneumocystis jirovecii (strain RU7)</name>
    <name type="common">Human pneumocystis pneumonia agent</name>
    <dbReference type="NCBI Taxonomy" id="1408657"/>
    <lineage>
        <taxon>Eukaryota</taxon>
        <taxon>Fungi</taxon>
        <taxon>Dikarya</taxon>
        <taxon>Ascomycota</taxon>
        <taxon>Taphrinomycotina</taxon>
        <taxon>Pneumocystomycetes</taxon>
        <taxon>Pneumocystaceae</taxon>
        <taxon>Pneumocystis</taxon>
    </lineage>
</organism>
<dbReference type="VEuPathDB" id="FungiDB:T551_01534"/>
<name>A0A0W4ZRI8_PNEJ7</name>
<feature type="compositionally biased region" description="Pro residues" evidence="1">
    <location>
        <begin position="1"/>
        <end position="21"/>
    </location>
</feature>
<evidence type="ECO:0000313" key="2">
    <source>
        <dbReference type="EMBL" id="KTW30982.1"/>
    </source>
</evidence>
<proteinExistence type="predicted"/>
<dbReference type="GeneID" id="28940052"/>
<dbReference type="OrthoDB" id="5386494at2759"/>
<dbReference type="AlphaFoldDB" id="A0A0W4ZRI8"/>
<comment type="caution">
    <text evidence="2">The sequence shown here is derived from an EMBL/GenBank/DDBJ whole genome shotgun (WGS) entry which is preliminary data.</text>
</comment>
<reference evidence="3" key="1">
    <citation type="journal article" date="2016" name="Nat. Commun.">
        <title>Genome analysis of three Pneumocystis species reveals adaptation mechanisms to life exclusively in mammalian hosts.</title>
        <authorList>
            <person name="Ma L."/>
            <person name="Chen Z."/>
            <person name="Huang D.W."/>
            <person name="Kutty G."/>
            <person name="Ishihara M."/>
            <person name="Wang H."/>
            <person name="Abouelleil A."/>
            <person name="Bishop L."/>
            <person name="Davey E."/>
            <person name="Deng R."/>
            <person name="Deng X."/>
            <person name="Fan L."/>
            <person name="Fantoni G."/>
            <person name="Fitzgerald M."/>
            <person name="Gogineni E."/>
            <person name="Goldberg J.M."/>
            <person name="Handley G."/>
            <person name="Hu X."/>
            <person name="Huber C."/>
            <person name="Jiao X."/>
            <person name="Jones K."/>
            <person name="Levin J.Z."/>
            <person name="Liu Y."/>
            <person name="Macdonald P."/>
            <person name="Melnikov A."/>
            <person name="Raley C."/>
            <person name="Sassi M."/>
            <person name="Sherman B.T."/>
            <person name="Song X."/>
            <person name="Sykes S."/>
            <person name="Tran B."/>
            <person name="Walsh L."/>
            <person name="Xia Y."/>
            <person name="Yang J."/>
            <person name="Young S."/>
            <person name="Zeng Q."/>
            <person name="Zheng X."/>
            <person name="Stephens R."/>
            <person name="Nusbaum C."/>
            <person name="Birren B.W."/>
            <person name="Azadi P."/>
            <person name="Lempicki R.A."/>
            <person name="Cuomo C.A."/>
            <person name="Kovacs J.A."/>
        </authorList>
    </citation>
    <scope>NUCLEOTIDE SEQUENCE [LARGE SCALE GENOMIC DNA]</scope>
    <source>
        <strain evidence="3">RU7</strain>
    </source>
</reference>
<dbReference type="EMBL" id="LFWA01000006">
    <property type="protein sequence ID" value="KTW30982.1"/>
    <property type="molecule type" value="Genomic_DNA"/>
</dbReference>
<sequence length="202" mass="23824">MKSLSTPPPLYPQLPPTPPTPLHGSLYDDLIIDKNKQEYTEEKPLCIEKQYKKSEDSFFTPKTPYNILKKKNEVLDVWKPGFFPRKRPKEEEELWEDDSEGAKMFFYDERNPFFSKTKNIYDSTKEPIKKSNEPHTPEGLSFVFRGKKVIRPFEGEINDLKPRKLFQEVMSSLGATLDEVEDEFTPMKRKRRKNNVQMQNKS</sequence>
<gene>
    <name evidence="2" type="ORF">T551_01534</name>
</gene>
<evidence type="ECO:0000313" key="3">
    <source>
        <dbReference type="Proteomes" id="UP000053447"/>
    </source>
</evidence>
<evidence type="ECO:0000256" key="1">
    <source>
        <dbReference type="SAM" id="MobiDB-lite"/>
    </source>
</evidence>
<feature type="region of interest" description="Disordered" evidence="1">
    <location>
        <begin position="1"/>
        <end position="26"/>
    </location>
</feature>